<evidence type="ECO:0000313" key="1">
    <source>
        <dbReference type="EMBL" id="KAJ1203698.1"/>
    </source>
</evidence>
<sequence length="188" mass="21747">MGGTFAPSLACLYIDHFEKQFVLNEENPYYDQNRLCKRYIDDILLIWTGTREDVTMFVDWLNALNPFLRLTSTIGDIELSFLDILISEKDGFLKTEVIYKPTDRNNLLQFHSFHPRSLKENLPVGNFSTYDVTAQNWQTTPNTARNLLKNSRKKATRPISLEELKKELASATGISCCNHRNEPIRRTA</sequence>
<dbReference type="PANTHER" id="PTHR21301:SF12">
    <property type="match status" value="1"/>
</dbReference>
<gene>
    <name evidence="1" type="ORF">NDU88_007479</name>
</gene>
<organism evidence="1 2">
    <name type="scientific">Pleurodeles waltl</name>
    <name type="common">Iberian ribbed newt</name>
    <dbReference type="NCBI Taxonomy" id="8319"/>
    <lineage>
        <taxon>Eukaryota</taxon>
        <taxon>Metazoa</taxon>
        <taxon>Chordata</taxon>
        <taxon>Craniata</taxon>
        <taxon>Vertebrata</taxon>
        <taxon>Euteleostomi</taxon>
        <taxon>Amphibia</taxon>
        <taxon>Batrachia</taxon>
        <taxon>Caudata</taxon>
        <taxon>Salamandroidea</taxon>
        <taxon>Salamandridae</taxon>
        <taxon>Pleurodelinae</taxon>
        <taxon>Pleurodeles</taxon>
    </lineage>
</organism>
<keyword evidence="2" id="KW-1185">Reference proteome</keyword>
<dbReference type="AlphaFoldDB" id="A0AAV7VQX6"/>
<dbReference type="Proteomes" id="UP001066276">
    <property type="component" value="Chromosome 2_1"/>
</dbReference>
<dbReference type="EMBL" id="JANPWB010000003">
    <property type="protein sequence ID" value="KAJ1203698.1"/>
    <property type="molecule type" value="Genomic_DNA"/>
</dbReference>
<accession>A0AAV7VQX6</accession>
<name>A0AAV7VQX6_PLEWA</name>
<comment type="caution">
    <text evidence="1">The sequence shown here is derived from an EMBL/GenBank/DDBJ whole genome shotgun (WGS) entry which is preliminary data.</text>
</comment>
<reference evidence="1" key="1">
    <citation type="journal article" date="2022" name="bioRxiv">
        <title>Sequencing and chromosome-scale assembly of the giantPleurodeles waltlgenome.</title>
        <authorList>
            <person name="Brown T."/>
            <person name="Elewa A."/>
            <person name="Iarovenko S."/>
            <person name="Subramanian E."/>
            <person name="Araus A.J."/>
            <person name="Petzold A."/>
            <person name="Susuki M."/>
            <person name="Suzuki K.-i.T."/>
            <person name="Hayashi T."/>
            <person name="Toyoda A."/>
            <person name="Oliveira C."/>
            <person name="Osipova E."/>
            <person name="Leigh N.D."/>
            <person name="Simon A."/>
            <person name="Yun M.H."/>
        </authorList>
    </citation>
    <scope>NUCLEOTIDE SEQUENCE</scope>
    <source>
        <strain evidence="1">20211129_DDA</strain>
        <tissue evidence="1">Liver</tissue>
    </source>
</reference>
<evidence type="ECO:0000313" key="2">
    <source>
        <dbReference type="Proteomes" id="UP001066276"/>
    </source>
</evidence>
<evidence type="ECO:0008006" key="3">
    <source>
        <dbReference type="Google" id="ProtNLM"/>
    </source>
</evidence>
<dbReference type="PANTHER" id="PTHR21301">
    <property type="entry name" value="REVERSE TRANSCRIPTASE"/>
    <property type="match status" value="1"/>
</dbReference>
<protein>
    <recommendedName>
        <fullName evidence="3">Reverse transcriptase domain-containing protein</fullName>
    </recommendedName>
</protein>
<proteinExistence type="predicted"/>